<dbReference type="Pfam" id="PF18483">
    <property type="entry name" value="Lectin_L-type_dom"/>
    <property type="match status" value="1"/>
</dbReference>
<dbReference type="AlphaFoldDB" id="A0A2Z5Y4S6"/>
<dbReference type="SUPFAM" id="SSF49899">
    <property type="entry name" value="Concanavalin A-like lectins/glucanases"/>
    <property type="match status" value="1"/>
</dbReference>
<feature type="domain" description="CNA-B" evidence="2">
    <location>
        <begin position="702"/>
        <end position="784"/>
    </location>
</feature>
<feature type="region of interest" description="Disordered" evidence="1">
    <location>
        <begin position="31"/>
        <end position="82"/>
    </location>
</feature>
<evidence type="ECO:0000256" key="1">
    <source>
        <dbReference type="SAM" id="MobiDB-lite"/>
    </source>
</evidence>
<dbReference type="InterPro" id="IPR056573">
    <property type="entry name" value="Lectin_L-type_dom"/>
</dbReference>
<dbReference type="CDD" id="cd01951">
    <property type="entry name" value="lectin_L-type"/>
    <property type="match status" value="1"/>
</dbReference>
<dbReference type="EMBL" id="AP018493">
    <property type="protein sequence ID" value="BBC61791.1"/>
    <property type="molecule type" value="Genomic_DNA"/>
</dbReference>
<feature type="domain" description="CNA-B" evidence="2">
    <location>
        <begin position="972"/>
        <end position="1054"/>
    </location>
</feature>
<feature type="domain" description="CNA-B" evidence="2">
    <location>
        <begin position="522"/>
        <end position="604"/>
    </location>
</feature>
<geneLocation type="plasmid" evidence="4">
    <name>pmp1 dat561 dna</name>
</geneLocation>
<name>A0A2Z5Y4S6_9ENTE</name>
<organism evidence="3 4">
    <name type="scientific">Melissococcus plutonius</name>
    <dbReference type="NCBI Taxonomy" id="33970"/>
    <lineage>
        <taxon>Bacteria</taxon>
        <taxon>Bacillati</taxon>
        <taxon>Bacillota</taxon>
        <taxon>Bacilli</taxon>
        <taxon>Lactobacillales</taxon>
        <taxon>Enterococcaceae</taxon>
        <taxon>Melissococcus</taxon>
    </lineage>
</organism>
<accession>A0A2Z5Y4S6</accession>
<dbReference type="Pfam" id="PF05738">
    <property type="entry name" value="Cna_B"/>
    <property type="match status" value="9"/>
</dbReference>
<feature type="domain" description="CNA-B" evidence="2">
    <location>
        <begin position="612"/>
        <end position="694"/>
    </location>
</feature>
<dbReference type="RefSeq" id="WP_126347314.1">
    <property type="nucleotide sequence ID" value="NZ_AP018493.1"/>
</dbReference>
<keyword evidence="3" id="KW-0614">Plasmid</keyword>
<evidence type="ECO:0000313" key="3">
    <source>
        <dbReference type="EMBL" id="BBC61791.1"/>
    </source>
</evidence>
<dbReference type="InterPro" id="IPR008454">
    <property type="entry name" value="Collagen-bd_Cna-like_B-typ_dom"/>
</dbReference>
<gene>
    <name evidence="3" type="ORF">DAT561_p1089</name>
</gene>
<dbReference type="SUPFAM" id="SSF49478">
    <property type="entry name" value="Cna protein B-type domain"/>
    <property type="match status" value="9"/>
</dbReference>
<dbReference type="GeneID" id="39499354"/>
<dbReference type="CDD" id="cd00222">
    <property type="entry name" value="CollagenBindB"/>
    <property type="match status" value="9"/>
</dbReference>
<feature type="domain" description="CNA-B" evidence="2">
    <location>
        <begin position="1062"/>
        <end position="1112"/>
    </location>
</feature>
<reference evidence="3 4" key="1">
    <citation type="submission" date="2018-01" db="EMBL/GenBank/DDBJ databases">
        <title>Whole genome sequence of Melissococcus plutonius DAT561.</title>
        <authorList>
            <person name="Okumura K."/>
            <person name="Takamatsu D."/>
            <person name="Okura M."/>
        </authorList>
    </citation>
    <scope>NUCLEOTIDE SEQUENCE [LARGE SCALE GENOMIC DNA]</scope>
    <source>
        <strain evidence="3 4">DAT561</strain>
        <plasmid evidence="4">pmp1 dat561 dna</plasmid>
    </source>
</reference>
<dbReference type="Gene3D" id="2.60.40.1140">
    <property type="entry name" value="Collagen-binding surface protein Cna, B-type domain"/>
    <property type="match status" value="9"/>
</dbReference>
<sequence length="1116" mass="124523">MRKILKLVTIISLVISSFPVGLLTDANETNAETAETVQTTTKTDGISEAEQSAKMDGTSETAQITKTDGTSETTQSVETAEIPKKVNRENFLDYFQLGGVSTYDKGTGIVTLTPNKSHQVGNVTLKQRFHSHTSFDLKGAIYLGDKLDSEGGADGIGFAIHPNAIGSVGYAGANLGIGGLPNAVGFKLDTFYNGKQTPDPNASDDVHKLGWDADPIRGQNNPFGAIVHTDAKGYVTTETKDVKLLDKKQVLNKAIKREETDGGYDALLAKGENEKGFVPIDFDYDSNSHILTVTFGVQKWQTKIDSAESLATSVSGSTGLFRNLQEFRFDSASYVKATNIKVNKVWKDNNNQDGIRPDSVLVNLLQNGKFFQSYSLKSSENWEHTFDNLVAEDLHGNKFTYSIEEASVPSGYTSSKEGNTIINTHPIKTTTVSGIKIWDDDNNHDGTRPDKITIHLMANGKEVNKKEVTAKDNWKYSFTDLPENEAGKAIKYTVKEDQVPGYETSYEGNNVVNKHPSAKTEVSGSKIWEDNNNQDGTRPDKITVHLMANDKEVDKKEVTAKDSWKYSFTDLPKNEAGKAIQYKIKEDQVPGYETSYEGNNVVNKHPSAKTEVSGAKIWEDNNDQDGTRPDRITVHLMANDKEVDKKDVTAKDNWKYSFTDLPKNEAGKAIQYRIKEDQVPGYETSYEGNNVVNKHPSAKTEVSGAKIWEDNNNQDGTRPDKITVHLMANDKEVNKKEITSKDNWKYSFTDLPKNEAGKAIKYTVKEDQVPGYETSYEGNNVVNKHPAAKTEVSGAKIWEDNNNQDGTRPDKITVHLMANDKEVNKKEITSKDNWKYSFTDLPKNEAGKAIKYTVKEDQVPGYEISYEGNNVVNKHPSAKTEVSGSKIWEDNNNQDGTRPDKITVHLMANDKEVDKKEVTAKDSWKYSFTDLPKNEAGKAIQYKIKEDQVPGYETSYEGNNVVNKHPSAKTEVSGAKIWEDNNDQDGTRPDRITVHLMANDKEVDKKDVTAKDNWKYSFTDLPKNEAGKAIQYRIKEDQVPGYETSYEGNNVVNKHPSAKTEVSGAKIWEDNNNQDGTRPDKITVHLMANDKEVNKKEITSKDNWKYSFTDLSFSKN</sequence>
<evidence type="ECO:0000259" key="2">
    <source>
        <dbReference type="Pfam" id="PF05738"/>
    </source>
</evidence>
<keyword evidence="3" id="KW-0176">Collagen</keyword>
<feature type="domain" description="CNA-B" evidence="2">
    <location>
        <begin position="432"/>
        <end position="514"/>
    </location>
</feature>
<feature type="domain" description="CNA-B" evidence="2">
    <location>
        <begin position="340"/>
        <end position="424"/>
    </location>
</feature>
<feature type="domain" description="CNA-B" evidence="2">
    <location>
        <begin position="882"/>
        <end position="964"/>
    </location>
</feature>
<evidence type="ECO:0000313" key="4">
    <source>
        <dbReference type="Proteomes" id="UP000269226"/>
    </source>
</evidence>
<dbReference type="Gene3D" id="2.60.120.200">
    <property type="match status" value="1"/>
</dbReference>
<feature type="domain" description="CNA-B" evidence="2">
    <location>
        <begin position="792"/>
        <end position="874"/>
    </location>
</feature>
<protein>
    <submittedName>
        <fullName evidence="3">Collagen adhesin</fullName>
    </submittedName>
</protein>
<feature type="compositionally biased region" description="Low complexity" evidence="1">
    <location>
        <begin position="31"/>
        <end position="43"/>
    </location>
</feature>
<proteinExistence type="predicted"/>
<dbReference type="Proteomes" id="UP000269226">
    <property type="component" value="Plasmid pMP1"/>
</dbReference>
<dbReference type="InterPro" id="IPR013320">
    <property type="entry name" value="ConA-like_dom_sf"/>
</dbReference>
<feature type="compositionally biased region" description="Polar residues" evidence="1">
    <location>
        <begin position="58"/>
        <end position="78"/>
    </location>
</feature>